<dbReference type="InterPro" id="IPR028098">
    <property type="entry name" value="Glyco_trans_4-like_N"/>
</dbReference>
<feature type="domain" description="Glycosyltransferase subfamily 4-like N-terminal" evidence="1">
    <location>
        <begin position="43"/>
        <end position="122"/>
    </location>
</feature>
<evidence type="ECO:0000313" key="2">
    <source>
        <dbReference type="EMBL" id="OEJ73442.1"/>
    </source>
</evidence>
<proteinExistence type="predicted"/>
<dbReference type="SUPFAM" id="SSF53756">
    <property type="entry name" value="UDP-Glycosyltransferase/glycogen phosphorylase"/>
    <property type="match status" value="1"/>
</dbReference>
<comment type="caution">
    <text evidence="2">The sequence shown here is derived from an EMBL/GenBank/DDBJ whole genome shotgun (WGS) entry which is preliminary data.</text>
</comment>
<dbReference type="AlphaFoldDB" id="A0A1E5QFI8"/>
<name>A0A1E5QFI8_9CYAN</name>
<dbReference type="RefSeq" id="WP_069968913.1">
    <property type="nucleotide sequence ID" value="NZ_CM124774.1"/>
</dbReference>
<dbReference type="STRING" id="1781255.BH720_19615"/>
<dbReference type="EMBL" id="MJGC01000088">
    <property type="protein sequence ID" value="OEJ73442.1"/>
    <property type="molecule type" value="Genomic_DNA"/>
</dbReference>
<sequence length="364" mass="41700">MKKASILYIIRGYPQISQTYVKTELEAVYEDYEVTIVSRKPSDVPYQNHYPYHHLTEPEAVRDLIAQVKPDVIHTHYLNQLEFVAPLATSLGIPFTVRSHSYDTLALRPKNWRGQIRQLLERNTPQFQKVANIKNNLHWANHDLCLGVLTFPFARPYLEQAGIRSDKLIDCYPVINYSLFYDRSPNGQAIMNTGAAIPKKKMEDYIELASWLPEQQFNLYALGYQVDRLHEINAHKGNPVNIILPVEPSEMLAEYKKHQWLVYTAAFDLATVGWPMAIAEAQAAGVGVCMPRIRPDLDEYMGGAGYLYNSIEEVRDIISKPVPEEIREAGFRQAKKSDIQQHKYLLTDLWDKAVALKTDLPKTA</sequence>
<dbReference type="Gene3D" id="3.40.50.2000">
    <property type="entry name" value="Glycogen Phosphorylase B"/>
    <property type="match status" value="2"/>
</dbReference>
<dbReference type="Pfam" id="PF13579">
    <property type="entry name" value="Glyco_trans_4_4"/>
    <property type="match status" value="1"/>
</dbReference>
<organism evidence="2">
    <name type="scientific">Desertifilum tharense IPPAS B-1220</name>
    <dbReference type="NCBI Taxonomy" id="1781255"/>
    <lineage>
        <taxon>Bacteria</taxon>
        <taxon>Bacillati</taxon>
        <taxon>Cyanobacteriota</taxon>
        <taxon>Cyanophyceae</taxon>
        <taxon>Desertifilales</taxon>
        <taxon>Desertifilaceae</taxon>
        <taxon>Desertifilum</taxon>
    </lineage>
</organism>
<reference evidence="2" key="1">
    <citation type="submission" date="2016-09" db="EMBL/GenBank/DDBJ databases">
        <title>Draft genome of thermotolerant cyanobacterium Desertifilum sp. strain IPPAS B-1220.</title>
        <authorList>
            <person name="Sinetova M.A."/>
            <person name="Bolakhan K."/>
            <person name="Zayadan B.K."/>
            <person name="Mironov K.S."/>
            <person name="Ustinova V."/>
            <person name="Kupriyanova E.V."/>
            <person name="Sidorov R.A."/>
            <person name="Skrypnik A.N."/>
            <person name="Gogoleva N.E."/>
            <person name="Gogolev Y.V."/>
            <person name="Los D.A."/>
        </authorList>
    </citation>
    <scope>NUCLEOTIDE SEQUENCE [LARGE SCALE GENOMIC DNA]</scope>
    <source>
        <strain evidence="2">IPPAS B-1220</strain>
    </source>
</reference>
<evidence type="ECO:0000259" key="1">
    <source>
        <dbReference type="Pfam" id="PF13579"/>
    </source>
</evidence>
<protein>
    <recommendedName>
        <fullName evidence="1">Glycosyltransferase subfamily 4-like N-terminal domain-containing protein</fullName>
    </recommendedName>
</protein>
<accession>A0A1E5QFI8</accession>
<dbReference type="OrthoDB" id="7527790at2"/>
<gene>
    <name evidence="2" type="ORF">BH720_19615</name>
</gene>